<dbReference type="Proteomes" id="UP000195985">
    <property type="component" value="Unassembled WGS sequence"/>
</dbReference>
<keyword evidence="1" id="KW-0645">Protease</keyword>
<keyword evidence="1" id="KW-0720">Serine protease</keyword>
<evidence type="ECO:0000313" key="4">
    <source>
        <dbReference type="EMBL" id="SLM51047.1"/>
    </source>
</evidence>
<name>A0A1W1IDA9_9LACT</name>
<dbReference type="Pfam" id="PF13365">
    <property type="entry name" value="Trypsin_2"/>
    <property type="match status" value="1"/>
</dbReference>
<keyword evidence="5" id="KW-1185">Reference proteome</keyword>
<dbReference type="STRING" id="43064.SAMN04488086_12220"/>
<dbReference type="SUPFAM" id="SSF50494">
    <property type="entry name" value="Trypsin-like serine proteases"/>
    <property type="match status" value="1"/>
</dbReference>
<dbReference type="PANTHER" id="PTHR22939">
    <property type="entry name" value="SERINE PROTEASE FAMILY S1C HTRA-RELATED"/>
    <property type="match status" value="1"/>
</dbReference>
<dbReference type="GO" id="GO:0004252">
    <property type="term" value="F:serine-type endopeptidase activity"/>
    <property type="evidence" value="ECO:0007669"/>
    <property type="project" value="InterPro"/>
</dbReference>
<feature type="region of interest" description="Disordered" evidence="2">
    <location>
        <begin position="422"/>
        <end position="469"/>
    </location>
</feature>
<dbReference type="GO" id="GO:0006508">
    <property type="term" value="P:proteolysis"/>
    <property type="evidence" value="ECO:0007669"/>
    <property type="project" value="InterPro"/>
</dbReference>
<dbReference type="AlphaFoldDB" id="A0A1W1IDA9"/>
<dbReference type="InterPro" id="IPR043504">
    <property type="entry name" value="Peptidase_S1_PA_chymotrypsin"/>
</dbReference>
<dbReference type="InterPro" id="IPR001940">
    <property type="entry name" value="Peptidase_S1C"/>
</dbReference>
<evidence type="ECO:0000313" key="5">
    <source>
        <dbReference type="Proteomes" id="UP000195985"/>
    </source>
</evidence>
<dbReference type="Gene3D" id="2.40.10.10">
    <property type="entry name" value="Trypsin-like serine proteases"/>
    <property type="match status" value="1"/>
</dbReference>
<dbReference type="PRINTS" id="PR00834">
    <property type="entry name" value="PROTEASES2C"/>
</dbReference>
<organism evidence="4 5">
    <name type="scientific">Trichococcus pasteurii</name>
    <dbReference type="NCBI Taxonomy" id="43064"/>
    <lineage>
        <taxon>Bacteria</taxon>
        <taxon>Bacillati</taxon>
        <taxon>Bacillota</taxon>
        <taxon>Bacilli</taxon>
        <taxon>Lactobacillales</taxon>
        <taxon>Carnobacteriaceae</taxon>
        <taxon>Trichococcus</taxon>
    </lineage>
</organism>
<keyword evidence="3" id="KW-0472">Membrane</keyword>
<dbReference type="InterPro" id="IPR009003">
    <property type="entry name" value="Peptidase_S1_PA"/>
</dbReference>
<evidence type="ECO:0000256" key="2">
    <source>
        <dbReference type="SAM" id="MobiDB-lite"/>
    </source>
</evidence>
<proteinExistence type="predicted"/>
<sequence>MKKRLLITVPAIVILIASIVASIFLINIKPDTSQVSTAKKVADYTDPAIVYIYNGVSVEWTYYGTGDSYYDDLLYNFFQGIGTVDQFGAQGSGFVINENGYIVTNAHVVEYSKLDDQDLADMSLAYYADQFSSYLTSIGIEETYDNAYDFLWSYMGWLNVDRSLIVVLPGSEIADVQQIDSKIMFNGEIKSYGAPTGEGKDVAIVKIEADNLPTLSLANSDEVQLQDSVWAFGFPAAAESSALSPDAALVVSVTSGNISAVDKRSTQGAAILQMDAAITHGSSGGPIVKADGEVIGISTFGGDTVNGQEVQGFNFIVPSNTIKEFVSQSGGSNEEGAVDKLYKEGLNLYWGGYYKDALSKFEAVQRLFPEHSEIDKLIENSQKKSSESKTLWSNYKTAFISYDAVAAVAIGLLLLFTFKGKKPSKKKGGIAETEPAREKGITSPVSSKDDDSNSESEASSKSNDDYIGE</sequence>
<dbReference type="OrthoDB" id="9766361at2"/>
<gene>
    <name evidence="4" type="ORF">TPAS_722</name>
</gene>
<dbReference type="Gene3D" id="2.40.10.120">
    <property type="match status" value="1"/>
</dbReference>
<evidence type="ECO:0000256" key="3">
    <source>
        <dbReference type="SAM" id="Phobius"/>
    </source>
</evidence>
<keyword evidence="1" id="KW-0378">Hydrolase</keyword>
<keyword evidence="3" id="KW-0812">Transmembrane</keyword>
<dbReference type="PANTHER" id="PTHR22939:SF129">
    <property type="entry name" value="SERINE PROTEASE HTRA2, MITOCHONDRIAL"/>
    <property type="match status" value="1"/>
</dbReference>
<keyword evidence="3" id="KW-1133">Transmembrane helix</keyword>
<reference evidence="5" key="1">
    <citation type="submission" date="2016-04" db="EMBL/GenBank/DDBJ databases">
        <authorList>
            <person name="Strepis N."/>
        </authorList>
    </citation>
    <scope>NUCLEOTIDE SEQUENCE [LARGE SCALE GENOMIC DNA]</scope>
</reference>
<feature type="transmembrane region" description="Helical" evidence="3">
    <location>
        <begin position="399"/>
        <end position="418"/>
    </location>
</feature>
<dbReference type="RefSeq" id="WP_086941924.1">
    <property type="nucleotide sequence ID" value="NZ_FONM01000022.1"/>
</dbReference>
<evidence type="ECO:0000256" key="1">
    <source>
        <dbReference type="ARBA" id="ARBA00022825"/>
    </source>
</evidence>
<accession>A0A1W1IDA9</accession>
<protein>
    <submittedName>
        <fullName evidence="4">Peptidase s1c</fullName>
    </submittedName>
</protein>
<dbReference type="EMBL" id="FWEY01000002">
    <property type="protein sequence ID" value="SLM51047.1"/>
    <property type="molecule type" value="Genomic_DNA"/>
</dbReference>